<dbReference type="CDD" id="cd02933">
    <property type="entry name" value="OYE_like_FMN"/>
    <property type="match status" value="1"/>
</dbReference>
<dbReference type="InterPro" id="IPR013785">
    <property type="entry name" value="Aldolase_TIM"/>
</dbReference>
<evidence type="ECO:0000256" key="2">
    <source>
        <dbReference type="ARBA" id="ARBA00005979"/>
    </source>
</evidence>
<gene>
    <name evidence="5" type="ORF">SAMN06295879_3508</name>
</gene>
<dbReference type="FunFam" id="3.20.20.70:FF:000059">
    <property type="entry name" value="N-ethylmaleimide reductase, FMN-linked"/>
    <property type="match status" value="1"/>
</dbReference>
<sequence>MQLFSPVSLGSLNLDNRVVMAPLTRLRAEEGGVPGELIALHYAQRATAGLVTTEGTFTSAGAQAYPGQPGIETEEQAEGWGRVVAAVHDEDGLIVMQLMHAGRVTHPLINSGLTIYAPSATAIEGEVRTPDGTFPYPVPTAATEDDIVRIIEEHVAAARRAVEAGFDGVEVHSANGYLLHQFLSPTSNTRTDAYGGSPENRARFGAQVIAAVAREIGADRVGVRISPERNIQDVFENDADETRLTYEALVDAIAPLGLAYLSVLHPSPASSLVQDLRARFGGAVILNNGFTTPTTREEARSLVNDGLADAVVVGRALLANPDLVRRWRDDAELNEPDPKTFYAAGAQGYTDYPTL</sequence>
<dbReference type="InterPro" id="IPR045247">
    <property type="entry name" value="Oye-like"/>
</dbReference>
<dbReference type="Gene3D" id="3.20.20.70">
    <property type="entry name" value="Aldolase class I"/>
    <property type="match status" value="1"/>
</dbReference>
<evidence type="ECO:0000313" key="5">
    <source>
        <dbReference type="EMBL" id="SKB02457.1"/>
    </source>
</evidence>
<dbReference type="SUPFAM" id="SSF51395">
    <property type="entry name" value="FMN-linked oxidoreductases"/>
    <property type="match status" value="1"/>
</dbReference>
<dbReference type="GO" id="GO:0016628">
    <property type="term" value="F:oxidoreductase activity, acting on the CH-CH group of donors, NAD or NADP as acceptor"/>
    <property type="evidence" value="ECO:0007669"/>
    <property type="project" value="UniProtKB-ARBA"/>
</dbReference>
<evidence type="ECO:0000259" key="4">
    <source>
        <dbReference type="Pfam" id="PF00724"/>
    </source>
</evidence>
<dbReference type="Pfam" id="PF00724">
    <property type="entry name" value="Oxidored_FMN"/>
    <property type="match status" value="1"/>
</dbReference>
<evidence type="ECO:0000313" key="6">
    <source>
        <dbReference type="Proteomes" id="UP000189735"/>
    </source>
</evidence>
<organism evidence="5 6">
    <name type="scientific">Agreia bicolorata</name>
    <dbReference type="NCBI Taxonomy" id="110935"/>
    <lineage>
        <taxon>Bacteria</taxon>
        <taxon>Bacillati</taxon>
        <taxon>Actinomycetota</taxon>
        <taxon>Actinomycetes</taxon>
        <taxon>Micrococcales</taxon>
        <taxon>Microbacteriaceae</taxon>
        <taxon>Agreia</taxon>
    </lineage>
</organism>
<evidence type="ECO:0000256" key="1">
    <source>
        <dbReference type="ARBA" id="ARBA00001917"/>
    </source>
</evidence>
<protein>
    <submittedName>
        <fullName evidence="5">2,4-dienoyl-CoA reductase</fullName>
    </submittedName>
</protein>
<proteinExistence type="inferred from homology"/>
<accession>A0A1T4YKS5</accession>
<dbReference type="AlphaFoldDB" id="A0A1T4YKS5"/>
<reference evidence="6" key="1">
    <citation type="submission" date="2017-02" db="EMBL/GenBank/DDBJ databases">
        <authorList>
            <person name="Varghese N."/>
            <person name="Submissions S."/>
        </authorList>
    </citation>
    <scope>NUCLEOTIDE SEQUENCE [LARGE SCALE GENOMIC DNA]</scope>
    <source>
        <strain evidence="6">VKM Ac-2052</strain>
    </source>
</reference>
<dbReference type="PANTHER" id="PTHR22893:SF91">
    <property type="entry name" value="NADPH DEHYDROGENASE 2-RELATED"/>
    <property type="match status" value="1"/>
</dbReference>
<name>A0A1T4YKS5_9MICO</name>
<dbReference type="EMBL" id="FUYG01000012">
    <property type="protein sequence ID" value="SKB02457.1"/>
    <property type="molecule type" value="Genomic_DNA"/>
</dbReference>
<dbReference type="Proteomes" id="UP000189735">
    <property type="component" value="Unassembled WGS sequence"/>
</dbReference>
<keyword evidence="3" id="KW-0560">Oxidoreductase</keyword>
<dbReference type="InterPro" id="IPR001155">
    <property type="entry name" value="OxRdtase_FMN_N"/>
</dbReference>
<comment type="cofactor">
    <cofactor evidence="1">
        <name>FMN</name>
        <dbReference type="ChEBI" id="CHEBI:58210"/>
    </cofactor>
</comment>
<feature type="domain" description="NADH:flavin oxidoreductase/NADH oxidase N-terminal" evidence="4">
    <location>
        <begin position="2"/>
        <end position="332"/>
    </location>
</feature>
<dbReference type="RefSeq" id="WP_078715431.1">
    <property type="nucleotide sequence ID" value="NZ_FUYG01000012.1"/>
</dbReference>
<dbReference type="GO" id="GO:0010181">
    <property type="term" value="F:FMN binding"/>
    <property type="evidence" value="ECO:0007669"/>
    <property type="project" value="InterPro"/>
</dbReference>
<dbReference type="GO" id="GO:0005829">
    <property type="term" value="C:cytosol"/>
    <property type="evidence" value="ECO:0007669"/>
    <property type="project" value="TreeGrafter"/>
</dbReference>
<evidence type="ECO:0000256" key="3">
    <source>
        <dbReference type="ARBA" id="ARBA00023002"/>
    </source>
</evidence>
<dbReference type="PANTHER" id="PTHR22893">
    <property type="entry name" value="NADH OXIDOREDUCTASE-RELATED"/>
    <property type="match status" value="1"/>
</dbReference>
<comment type="similarity">
    <text evidence="2">Belongs to the NADH:flavin oxidoreductase/NADH oxidase family.</text>
</comment>